<keyword evidence="2 3" id="KW-0378">Hydrolase</keyword>
<dbReference type="HAMAP" id="MF_00163">
    <property type="entry name" value="Pep_deformylase"/>
    <property type="match status" value="1"/>
</dbReference>
<protein>
    <recommendedName>
        <fullName evidence="2">Peptide deformylase</fullName>
        <shortName evidence="2">PDF</shortName>
        <ecNumber evidence="2">3.5.1.88</ecNumber>
    </recommendedName>
    <alternativeName>
        <fullName evidence="2">Polypeptide deformylase</fullName>
    </alternativeName>
</protein>
<dbReference type="PANTHER" id="PTHR10458:SF22">
    <property type="entry name" value="PEPTIDE DEFORMYLASE"/>
    <property type="match status" value="1"/>
</dbReference>
<dbReference type="Gene3D" id="3.90.45.10">
    <property type="entry name" value="Peptide deformylase"/>
    <property type="match status" value="1"/>
</dbReference>
<dbReference type="NCBIfam" id="TIGR00079">
    <property type="entry name" value="pept_deformyl"/>
    <property type="match status" value="1"/>
</dbReference>
<comment type="cofactor">
    <cofactor evidence="2">
        <name>Fe(2+)</name>
        <dbReference type="ChEBI" id="CHEBI:29033"/>
    </cofactor>
    <text evidence="2">Binds 1 Fe(2+) ion.</text>
</comment>
<keyword evidence="2" id="KW-0648">Protein biosynthesis</keyword>
<dbReference type="RefSeq" id="WP_008314837.1">
    <property type="nucleotide sequence ID" value="NZ_CP115969.1"/>
</dbReference>
<feature type="binding site" evidence="2">
    <location>
        <position position="139"/>
    </location>
    <ligand>
        <name>Fe cation</name>
        <dbReference type="ChEBI" id="CHEBI:24875"/>
    </ligand>
</feature>
<dbReference type="CDD" id="cd00487">
    <property type="entry name" value="Pep_deformylase"/>
    <property type="match status" value="1"/>
</dbReference>
<evidence type="ECO:0000256" key="2">
    <source>
        <dbReference type="HAMAP-Rule" id="MF_00163"/>
    </source>
</evidence>
<dbReference type="PRINTS" id="PR01576">
    <property type="entry name" value="PDEFORMYLASE"/>
</dbReference>
<dbReference type="InterPro" id="IPR023635">
    <property type="entry name" value="Peptide_deformylase"/>
</dbReference>
<comment type="caution">
    <text evidence="3">The sequence shown here is derived from an EMBL/GenBank/DDBJ whole genome shotgun (WGS) entry which is preliminary data.</text>
</comment>
<dbReference type="Proteomes" id="UP000680020">
    <property type="component" value="Unassembled WGS sequence"/>
</dbReference>
<keyword evidence="2" id="KW-0408">Iron</keyword>
<keyword evidence="2" id="KW-0479">Metal-binding</keyword>
<dbReference type="EC" id="3.5.1.88" evidence="2"/>
<dbReference type="InterPro" id="IPR036821">
    <property type="entry name" value="Peptide_deformylase_sf"/>
</dbReference>
<dbReference type="GeneID" id="58263205"/>
<name>A0A165I3F9_9GAMM</name>
<dbReference type="PANTHER" id="PTHR10458">
    <property type="entry name" value="PEPTIDE DEFORMYLASE"/>
    <property type="match status" value="1"/>
</dbReference>
<reference evidence="3" key="1">
    <citation type="submission" date="2021-03" db="EMBL/GenBank/DDBJ databases">
        <title>Identification and antibiotic profiling of Wohlfahrtiimonas chitiniclastica, an underestimated human pathogen.</title>
        <authorList>
            <person name="Kopf A."/>
            <person name="Bunk B."/>
            <person name="Coldewey S."/>
            <person name="Gunzer F."/>
            <person name="Riedel T."/>
            <person name="Schroettner P."/>
        </authorList>
    </citation>
    <scope>NUCLEOTIDE SEQUENCE</scope>
    <source>
        <strain evidence="3">DSM 100917</strain>
    </source>
</reference>
<comment type="function">
    <text evidence="2">Removes the formyl group from the N-terminal Met of newly synthesized proteins. Requires at least a dipeptide for an efficient rate of reaction. N-terminal L-methionine is a prerequisite for activity but the enzyme has broad specificity at other positions.</text>
</comment>
<gene>
    <name evidence="2 3" type="primary">def</name>
    <name evidence="3" type="ORF">J7561_00910</name>
</gene>
<proteinExistence type="inferred from homology"/>
<dbReference type="AlphaFoldDB" id="A0A165I3F9"/>
<comment type="similarity">
    <text evidence="1 2">Belongs to the polypeptide deformylase family.</text>
</comment>
<comment type="catalytic activity">
    <reaction evidence="2">
        <text>N-terminal N-formyl-L-methionyl-[peptide] + H2O = N-terminal L-methionyl-[peptide] + formate</text>
        <dbReference type="Rhea" id="RHEA:24420"/>
        <dbReference type="Rhea" id="RHEA-COMP:10639"/>
        <dbReference type="Rhea" id="RHEA-COMP:10640"/>
        <dbReference type="ChEBI" id="CHEBI:15377"/>
        <dbReference type="ChEBI" id="CHEBI:15740"/>
        <dbReference type="ChEBI" id="CHEBI:49298"/>
        <dbReference type="ChEBI" id="CHEBI:64731"/>
        <dbReference type="EC" id="3.5.1.88"/>
    </reaction>
</comment>
<evidence type="ECO:0000256" key="1">
    <source>
        <dbReference type="ARBA" id="ARBA00010759"/>
    </source>
</evidence>
<feature type="binding site" evidence="2">
    <location>
        <position position="135"/>
    </location>
    <ligand>
        <name>Fe cation</name>
        <dbReference type="ChEBI" id="CHEBI:24875"/>
    </ligand>
</feature>
<dbReference type="SUPFAM" id="SSF56420">
    <property type="entry name" value="Peptide deformylase"/>
    <property type="match status" value="1"/>
</dbReference>
<dbReference type="NCBIfam" id="NF001159">
    <property type="entry name" value="PRK00150.1-3"/>
    <property type="match status" value="1"/>
</dbReference>
<organism evidence="3 4">
    <name type="scientific">Wohlfahrtiimonas chitiniclastica</name>
    <dbReference type="NCBI Taxonomy" id="400946"/>
    <lineage>
        <taxon>Bacteria</taxon>
        <taxon>Pseudomonadati</taxon>
        <taxon>Pseudomonadota</taxon>
        <taxon>Gammaproteobacteria</taxon>
        <taxon>Cardiobacteriales</taxon>
        <taxon>Ignatzschineriaceae</taxon>
        <taxon>Wohlfahrtiimonas</taxon>
    </lineage>
</organism>
<feature type="binding site" evidence="2">
    <location>
        <position position="92"/>
    </location>
    <ligand>
        <name>Fe cation</name>
        <dbReference type="ChEBI" id="CHEBI:24875"/>
    </ligand>
</feature>
<sequence>MSKLDVIYVPHETLRQTASVVTTFDKDLYELANGMLETMYENNGIGLAANQVNDLRRIFVTDCTEEKNDPMIYINPEIIWESEDVAESEEGCLSLPSIYSGPIERPFAVKIRAQDIHGDFFEREAEDLLARCMQHELDHLNGILFIDYLSRLKRERALKKLEKYLKDMEKKR</sequence>
<dbReference type="Pfam" id="PF01327">
    <property type="entry name" value="Pep_deformylase"/>
    <property type="match status" value="1"/>
</dbReference>
<accession>A0A165I3F9</accession>
<evidence type="ECO:0000313" key="4">
    <source>
        <dbReference type="Proteomes" id="UP000680020"/>
    </source>
</evidence>
<feature type="active site" evidence="2">
    <location>
        <position position="136"/>
    </location>
</feature>
<dbReference type="GO" id="GO:0042586">
    <property type="term" value="F:peptide deformylase activity"/>
    <property type="evidence" value="ECO:0007669"/>
    <property type="project" value="UniProtKB-UniRule"/>
</dbReference>
<evidence type="ECO:0000313" key="3">
    <source>
        <dbReference type="EMBL" id="MBS7823758.1"/>
    </source>
</evidence>
<dbReference type="GO" id="GO:0046872">
    <property type="term" value="F:metal ion binding"/>
    <property type="evidence" value="ECO:0007669"/>
    <property type="project" value="UniProtKB-KW"/>
</dbReference>
<dbReference type="PIRSF" id="PIRSF004749">
    <property type="entry name" value="Pep_def"/>
    <property type="match status" value="1"/>
</dbReference>
<dbReference type="GO" id="GO:0006412">
    <property type="term" value="P:translation"/>
    <property type="evidence" value="ECO:0007669"/>
    <property type="project" value="UniProtKB-UniRule"/>
</dbReference>
<dbReference type="EMBL" id="JAGIBU010000001">
    <property type="protein sequence ID" value="MBS7823758.1"/>
    <property type="molecule type" value="Genomic_DNA"/>
</dbReference>